<gene>
    <name evidence="6" type="ORF">T472_0202595</name>
</gene>
<evidence type="ECO:0008006" key="8">
    <source>
        <dbReference type="Google" id="ProtNLM"/>
    </source>
</evidence>
<name>V7I7L1_9CLOT</name>
<dbReference type="STRING" id="994573.T472_0202595"/>
<accession>V7I7L1</accession>
<dbReference type="eggNOG" id="COG4824">
    <property type="taxonomic scope" value="Bacteria"/>
</dbReference>
<dbReference type="Pfam" id="PF05105">
    <property type="entry name" value="Phage_holin_4_1"/>
    <property type="match status" value="1"/>
</dbReference>
<sequence length="165" mass="18525">MWGRLFIYKTYESEGRTMREVWNFIQMIFAAVGGWLGYFLGGYDGFLYALIAFVTIDYLMGVMCAILEKHLSSDVGAQGIFKKVVIFSLVGVAHIIDQNIIGDGSAIRTAVIFFYLSNEGISIIENSTRLGLPVPEKFKDILEQLKDGGDKDGTRQLKDKVHDQK</sequence>
<feature type="transmembrane region" description="Helical" evidence="5">
    <location>
        <begin position="21"/>
        <end position="40"/>
    </location>
</feature>
<dbReference type="Proteomes" id="UP000017747">
    <property type="component" value="Unassembled WGS sequence"/>
</dbReference>
<evidence type="ECO:0000256" key="1">
    <source>
        <dbReference type="ARBA" id="ARBA00004141"/>
    </source>
</evidence>
<dbReference type="EMBL" id="AXUN02000037">
    <property type="protein sequence ID" value="ETA82160.1"/>
    <property type="molecule type" value="Genomic_DNA"/>
</dbReference>
<evidence type="ECO:0000256" key="2">
    <source>
        <dbReference type="ARBA" id="ARBA00022692"/>
    </source>
</evidence>
<comment type="subcellular location">
    <subcellularLocation>
        <location evidence="1">Membrane</location>
        <topology evidence="1">Multi-pass membrane protein</topology>
    </subcellularLocation>
</comment>
<feature type="transmembrane region" description="Helical" evidence="5">
    <location>
        <begin position="46"/>
        <end position="67"/>
    </location>
</feature>
<keyword evidence="4 5" id="KW-0472">Membrane</keyword>
<proteinExistence type="predicted"/>
<evidence type="ECO:0000256" key="5">
    <source>
        <dbReference type="SAM" id="Phobius"/>
    </source>
</evidence>
<dbReference type="NCBIfam" id="TIGR01593">
    <property type="entry name" value="holin_tox_secr"/>
    <property type="match status" value="1"/>
</dbReference>
<keyword evidence="2 5" id="KW-0812">Transmembrane</keyword>
<organism evidence="6 7">
    <name type="scientific">Youngiibacter fragilis 232.1</name>
    <dbReference type="NCBI Taxonomy" id="994573"/>
    <lineage>
        <taxon>Bacteria</taxon>
        <taxon>Bacillati</taxon>
        <taxon>Bacillota</taxon>
        <taxon>Clostridia</taxon>
        <taxon>Eubacteriales</taxon>
        <taxon>Clostridiaceae</taxon>
        <taxon>Youngiibacter</taxon>
    </lineage>
</organism>
<reference evidence="6 7" key="1">
    <citation type="journal article" date="2014" name="Genome Announc.">
        <title>Genome Sequence of Youngiibacter fragilis, the Type Strain of the Genus Youngiibacter.</title>
        <authorList>
            <person name="Wawrik C.B."/>
            <person name="Callaghan A.V."/>
            <person name="Stamps B.W."/>
            <person name="Wawrik B."/>
        </authorList>
    </citation>
    <scope>NUCLEOTIDE SEQUENCE [LARGE SCALE GENOMIC DNA]</scope>
    <source>
        <strain evidence="6 7">232.1</strain>
    </source>
</reference>
<evidence type="ECO:0000256" key="3">
    <source>
        <dbReference type="ARBA" id="ARBA00022989"/>
    </source>
</evidence>
<keyword evidence="7" id="KW-1185">Reference proteome</keyword>
<dbReference type="GO" id="GO:0016020">
    <property type="term" value="C:membrane"/>
    <property type="evidence" value="ECO:0007669"/>
    <property type="project" value="UniProtKB-SubCell"/>
</dbReference>
<dbReference type="InterPro" id="IPR006480">
    <property type="entry name" value="Phage_holin_4_1"/>
</dbReference>
<protein>
    <recommendedName>
        <fullName evidence="8">Holin</fullName>
    </recommendedName>
</protein>
<keyword evidence="3 5" id="KW-1133">Transmembrane helix</keyword>
<evidence type="ECO:0000313" key="7">
    <source>
        <dbReference type="Proteomes" id="UP000017747"/>
    </source>
</evidence>
<dbReference type="AlphaFoldDB" id="V7I7L1"/>
<dbReference type="PATRIC" id="fig|994573.3.peg.486"/>
<evidence type="ECO:0000256" key="4">
    <source>
        <dbReference type="ARBA" id="ARBA00023136"/>
    </source>
</evidence>
<evidence type="ECO:0000313" key="6">
    <source>
        <dbReference type="EMBL" id="ETA82160.1"/>
    </source>
</evidence>
<comment type="caution">
    <text evidence="6">The sequence shown here is derived from an EMBL/GenBank/DDBJ whole genome shotgun (WGS) entry which is preliminary data.</text>
</comment>